<evidence type="ECO:0000256" key="5">
    <source>
        <dbReference type="ARBA" id="ARBA00022475"/>
    </source>
</evidence>
<organism evidence="15 16">
    <name type="scientific">Ligilactobacillus hayakitensis DSM 18933 = JCM 14209</name>
    <dbReference type="NCBI Taxonomy" id="1423755"/>
    <lineage>
        <taxon>Bacteria</taxon>
        <taxon>Bacillati</taxon>
        <taxon>Bacillota</taxon>
        <taxon>Bacilli</taxon>
        <taxon>Lactobacillales</taxon>
        <taxon>Lactobacillaceae</taxon>
        <taxon>Ligilactobacillus</taxon>
    </lineage>
</organism>
<dbReference type="Pfam" id="PF02706">
    <property type="entry name" value="Wzz"/>
    <property type="match status" value="1"/>
</dbReference>
<protein>
    <recommendedName>
        <fullName evidence="4">Capsular polysaccharide biosynthesis protein CpsC</fullName>
    </recommendedName>
</protein>
<reference evidence="15 16" key="1">
    <citation type="journal article" date="2015" name="Genome Announc.">
        <title>Expanding the biotechnology potential of lactobacilli through comparative genomics of 213 strains and associated genera.</title>
        <authorList>
            <person name="Sun Z."/>
            <person name="Harris H.M."/>
            <person name="McCann A."/>
            <person name="Guo C."/>
            <person name="Argimon S."/>
            <person name="Zhang W."/>
            <person name="Yang X."/>
            <person name="Jeffery I.B."/>
            <person name="Cooney J.C."/>
            <person name="Kagawa T.F."/>
            <person name="Liu W."/>
            <person name="Song Y."/>
            <person name="Salvetti E."/>
            <person name="Wrobel A."/>
            <person name="Rasinkangas P."/>
            <person name="Parkhill J."/>
            <person name="Rea M.C."/>
            <person name="O'Sullivan O."/>
            <person name="Ritari J."/>
            <person name="Douillard F.P."/>
            <person name="Paul Ross R."/>
            <person name="Yang R."/>
            <person name="Briner A.E."/>
            <person name="Felis G.E."/>
            <person name="de Vos W.M."/>
            <person name="Barrangou R."/>
            <person name="Klaenhammer T.R."/>
            <person name="Caufield P.W."/>
            <person name="Cui Y."/>
            <person name="Zhang H."/>
            <person name="O'Toole P.W."/>
        </authorList>
    </citation>
    <scope>NUCLEOTIDE SEQUENCE [LARGE SCALE GENOMIC DNA]</scope>
    <source>
        <strain evidence="15 16">DSM 18933</strain>
    </source>
</reference>
<keyword evidence="6 12" id="KW-0812">Transmembrane</keyword>
<evidence type="ECO:0000256" key="4">
    <source>
        <dbReference type="ARBA" id="ARBA00020739"/>
    </source>
</evidence>
<keyword evidence="7" id="KW-0972">Capsule biogenesis/degradation</keyword>
<dbReference type="GO" id="GO:0005886">
    <property type="term" value="C:plasma membrane"/>
    <property type="evidence" value="ECO:0007669"/>
    <property type="project" value="UniProtKB-SubCell"/>
</dbReference>
<comment type="pathway">
    <text evidence="2">Capsule biogenesis; capsule polysaccharide biosynthesis.</text>
</comment>
<dbReference type="AlphaFoldDB" id="A0A0R1WQH8"/>
<name>A0A0R1WQH8_9LACO</name>
<evidence type="ECO:0000256" key="3">
    <source>
        <dbReference type="ARBA" id="ARBA00006683"/>
    </source>
</evidence>
<dbReference type="InterPro" id="IPR003856">
    <property type="entry name" value="LPS_length_determ_N"/>
</dbReference>
<gene>
    <name evidence="15" type="ORF">FC40_GL000376</name>
</gene>
<dbReference type="GO" id="GO:0000271">
    <property type="term" value="P:polysaccharide biosynthetic process"/>
    <property type="evidence" value="ECO:0007669"/>
    <property type="project" value="UniProtKB-KW"/>
</dbReference>
<evidence type="ECO:0000259" key="13">
    <source>
        <dbReference type="Pfam" id="PF02706"/>
    </source>
</evidence>
<dbReference type="EMBL" id="AZGD01000013">
    <property type="protein sequence ID" value="KRM20136.1"/>
    <property type="molecule type" value="Genomic_DNA"/>
</dbReference>
<evidence type="ECO:0000313" key="16">
    <source>
        <dbReference type="Proteomes" id="UP000051054"/>
    </source>
</evidence>
<comment type="subcellular location">
    <subcellularLocation>
        <location evidence="1">Cell membrane</location>
        <topology evidence="1">Multi-pass membrane protein</topology>
    </subcellularLocation>
</comment>
<evidence type="ECO:0000259" key="14">
    <source>
        <dbReference type="Pfam" id="PF13807"/>
    </source>
</evidence>
<dbReference type="Proteomes" id="UP000051054">
    <property type="component" value="Unassembled WGS sequence"/>
</dbReference>
<evidence type="ECO:0000256" key="6">
    <source>
        <dbReference type="ARBA" id="ARBA00022692"/>
    </source>
</evidence>
<dbReference type="InterPro" id="IPR032807">
    <property type="entry name" value="GNVR"/>
</dbReference>
<evidence type="ECO:0000256" key="2">
    <source>
        <dbReference type="ARBA" id="ARBA00005132"/>
    </source>
</evidence>
<evidence type="ECO:0000256" key="1">
    <source>
        <dbReference type="ARBA" id="ARBA00004651"/>
    </source>
</evidence>
<comment type="caution">
    <text evidence="15">The sequence shown here is derived from an EMBL/GenBank/DDBJ whole genome shotgun (WGS) entry which is preliminary data.</text>
</comment>
<proteinExistence type="inferred from homology"/>
<dbReference type="PANTHER" id="PTHR32309">
    <property type="entry name" value="TYROSINE-PROTEIN KINASE"/>
    <property type="match status" value="1"/>
</dbReference>
<dbReference type="STRING" id="1423755.FC40_GL000376"/>
<dbReference type="PANTHER" id="PTHR32309:SF13">
    <property type="entry name" value="FERRIC ENTEROBACTIN TRANSPORT PROTEIN FEPE"/>
    <property type="match status" value="1"/>
</dbReference>
<evidence type="ECO:0000256" key="10">
    <source>
        <dbReference type="ARBA" id="ARBA00023169"/>
    </source>
</evidence>
<comment type="function">
    <text evidence="11">Required for CpsD phosphorylation. Involved in the regulation of capsular polysaccharide biosynthesis. May be part of a complex that directs the coordinated polymerization and export to the cell surface of the capsular polysaccharide.</text>
</comment>
<feature type="domain" description="Polysaccharide chain length determinant N-terminal" evidence="13">
    <location>
        <begin position="3"/>
        <end position="72"/>
    </location>
</feature>
<dbReference type="eggNOG" id="COG3944">
    <property type="taxonomic scope" value="Bacteria"/>
</dbReference>
<comment type="similarity">
    <text evidence="3">Belongs to the CpsC/CapA family.</text>
</comment>
<dbReference type="Pfam" id="PF13807">
    <property type="entry name" value="GNVR"/>
    <property type="match status" value="1"/>
</dbReference>
<dbReference type="GO" id="GO:0004713">
    <property type="term" value="F:protein tyrosine kinase activity"/>
    <property type="evidence" value="ECO:0007669"/>
    <property type="project" value="TreeGrafter"/>
</dbReference>
<keyword evidence="8 12" id="KW-1133">Transmembrane helix</keyword>
<dbReference type="InterPro" id="IPR050445">
    <property type="entry name" value="Bact_polysacc_biosynth/exp"/>
</dbReference>
<keyword evidence="5" id="KW-1003">Cell membrane</keyword>
<dbReference type="PATRIC" id="fig|1423755.3.peg.417"/>
<evidence type="ECO:0000313" key="15">
    <source>
        <dbReference type="EMBL" id="KRM20136.1"/>
    </source>
</evidence>
<feature type="domain" description="Tyrosine-protein kinase G-rich" evidence="14">
    <location>
        <begin position="125"/>
        <end position="177"/>
    </location>
</feature>
<evidence type="ECO:0000256" key="12">
    <source>
        <dbReference type="SAM" id="Phobius"/>
    </source>
</evidence>
<keyword evidence="9 12" id="KW-0472">Membrane</keyword>
<evidence type="ECO:0000256" key="9">
    <source>
        <dbReference type="ARBA" id="ARBA00023136"/>
    </source>
</evidence>
<evidence type="ECO:0000256" key="11">
    <source>
        <dbReference type="ARBA" id="ARBA00045736"/>
    </source>
</evidence>
<keyword evidence="10" id="KW-0270">Exopolysaccharide synthesis</keyword>
<accession>A0A0R1WQH8</accession>
<keyword evidence="16" id="KW-1185">Reference proteome</keyword>
<feature type="transmembrane region" description="Helical" evidence="12">
    <location>
        <begin position="156"/>
        <end position="174"/>
    </location>
</feature>
<evidence type="ECO:0000256" key="7">
    <source>
        <dbReference type="ARBA" id="ARBA00022903"/>
    </source>
</evidence>
<sequence length="228" mass="25310">MTLFTILGLVISLVFAFVLITPKYQGTTDILVNQKISNNQVQFQAQQADLQAINTYKDVLKKEVILAPVLKEVRKKDNYQGNVATLSKSISVSNQTNSQVITISAEDTNAYAAADIANTTAEVFTKRIKKMMKVDNVSIVSRAKANLKPVSPNKKLFALAGMVVGFMLGLVLIVTKELFDRTVKDTDYLTDLGLTNLGVVYHLDFNDDDYQVVRAIDNRENDNNSTRV</sequence>
<evidence type="ECO:0000256" key="8">
    <source>
        <dbReference type="ARBA" id="ARBA00022989"/>
    </source>
</evidence>